<keyword evidence="2" id="KW-0863">Zinc-finger</keyword>
<evidence type="ECO:0000256" key="3">
    <source>
        <dbReference type="ARBA" id="ARBA00022833"/>
    </source>
</evidence>
<keyword evidence="1" id="KW-0479">Metal-binding</keyword>
<evidence type="ECO:0000256" key="1">
    <source>
        <dbReference type="ARBA" id="ARBA00022723"/>
    </source>
</evidence>
<feature type="region of interest" description="Disordered" evidence="4">
    <location>
        <begin position="217"/>
        <end position="298"/>
    </location>
</feature>
<dbReference type="Pfam" id="PF00498">
    <property type="entry name" value="FHA"/>
    <property type="match status" value="1"/>
</dbReference>
<gene>
    <name evidence="6" type="ORF">CVIRNUC_000809</name>
</gene>
<evidence type="ECO:0000313" key="6">
    <source>
        <dbReference type="EMBL" id="CAK0736824.1"/>
    </source>
</evidence>
<feature type="region of interest" description="Disordered" evidence="4">
    <location>
        <begin position="435"/>
        <end position="543"/>
    </location>
</feature>
<feature type="compositionally biased region" description="Basic and acidic residues" evidence="4">
    <location>
        <begin position="231"/>
        <end position="241"/>
    </location>
</feature>
<accession>A0AAV1HU73</accession>
<dbReference type="AlphaFoldDB" id="A0AAV1HU73"/>
<feature type="compositionally biased region" description="Polar residues" evidence="4">
    <location>
        <begin position="243"/>
        <end position="273"/>
    </location>
</feature>
<dbReference type="GO" id="GO:0008270">
    <property type="term" value="F:zinc ion binding"/>
    <property type="evidence" value="ECO:0007669"/>
    <property type="project" value="UniProtKB-KW"/>
</dbReference>
<dbReference type="InterPro" id="IPR013083">
    <property type="entry name" value="Znf_RING/FYVE/PHD"/>
</dbReference>
<dbReference type="Gene3D" id="2.60.200.20">
    <property type="match status" value="1"/>
</dbReference>
<dbReference type="SUPFAM" id="SSF49879">
    <property type="entry name" value="SMAD/FHA domain"/>
    <property type="match status" value="1"/>
</dbReference>
<feature type="region of interest" description="Disordered" evidence="4">
    <location>
        <begin position="350"/>
        <end position="404"/>
    </location>
</feature>
<dbReference type="EMBL" id="CAUYUE010000001">
    <property type="protein sequence ID" value="CAK0736824.1"/>
    <property type="molecule type" value="Genomic_DNA"/>
</dbReference>
<dbReference type="Proteomes" id="UP001314263">
    <property type="component" value="Unassembled WGS sequence"/>
</dbReference>
<comment type="caution">
    <text evidence="6">The sequence shown here is derived from an EMBL/GenBank/DDBJ whole genome shotgun (WGS) entry which is preliminary data.</text>
</comment>
<sequence length="626" mass="65324">MVKDEHATIGLQPLTGSQTSIVVGGSAERLAVCNDGLAIWDLNSINGTFVNGQRLVAARPVPVHEGDKISFGSETLYGIADGPTDVPTRNPFIFKVVRLQGPSGALLLEPLSAPAEEASPSRPPEVKQTYAAVLKEPPRASEPVRAGSQSPQRVGAQARARQKPGPSAEPPVARQPANASSGFQEATDKAPRAARSANYVLGDALDAAFDALNAQQPAKLTRKQRKAKRAGQREGKLHATLDEATSTQAVTPPQVELNEQFSPQQLPETTPEVTASADDHSSVNRPSAVGPIQQNSAQHAPDVALNLAPSANAEKPLESPSAAAAAPLASSGSSLQPIVSGVLAPGAFKPTLQPIPEAPPGTEGSQAAVPQQQHAQSAEPAPRADTDVGISMSPVKTATGPAPAIKPNTAAASLPCLINIHAHAEICHVQEDIPGQPQETADTAGKPPSMTVPQQDEDADKIEETSVNLQSIQGDKNPTKRPSGLPSKNLPVGWQAHSTESDSSRSHSASHEASLTQKPAMKSRDMQEETSAAPAQRHASPARCPPALQECAVPAHGQAGVASASAGLEKDMKSPSRLPAKYFCWQCSQVIIGAHTLRPCGHVFCGFCLMETLAEGSWPTCRMSMG</sequence>
<dbReference type="Gene3D" id="3.30.40.10">
    <property type="entry name" value="Zinc/RING finger domain, C3HC4 (zinc finger)"/>
    <property type="match status" value="1"/>
</dbReference>
<dbReference type="SUPFAM" id="SSF57850">
    <property type="entry name" value="RING/U-box"/>
    <property type="match status" value="1"/>
</dbReference>
<evidence type="ECO:0000313" key="7">
    <source>
        <dbReference type="Proteomes" id="UP001314263"/>
    </source>
</evidence>
<feature type="compositionally biased region" description="Basic residues" evidence="4">
    <location>
        <begin position="220"/>
        <end position="230"/>
    </location>
</feature>
<evidence type="ECO:0000256" key="4">
    <source>
        <dbReference type="SAM" id="MobiDB-lite"/>
    </source>
</evidence>
<organism evidence="6 7">
    <name type="scientific">Coccomyxa viridis</name>
    <dbReference type="NCBI Taxonomy" id="1274662"/>
    <lineage>
        <taxon>Eukaryota</taxon>
        <taxon>Viridiplantae</taxon>
        <taxon>Chlorophyta</taxon>
        <taxon>core chlorophytes</taxon>
        <taxon>Trebouxiophyceae</taxon>
        <taxon>Trebouxiophyceae incertae sedis</taxon>
        <taxon>Coccomyxaceae</taxon>
        <taxon>Coccomyxa</taxon>
    </lineage>
</organism>
<dbReference type="CDD" id="cd00060">
    <property type="entry name" value="FHA"/>
    <property type="match status" value="1"/>
</dbReference>
<dbReference type="PROSITE" id="PS50006">
    <property type="entry name" value="FHA_DOMAIN"/>
    <property type="match status" value="1"/>
</dbReference>
<reference evidence="6 7" key="1">
    <citation type="submission" date="2023-10" db="EMBL/GenBank/DDBJ databases">
        <authorList>
            <person name="Maclean D."/>
            <person name="Macfadyen A."/>
        </authorList>
    </citation>
    <scope>NUCLEOTIDE SEQUENCE [LARGE SCALE GENOMIC DNA]</scope>
</reference>
<protein>
    <recommendedName>
        <fullName evidence="5">FHA domain-containing protein</fullName>
    </recommendedName>
</protein>
<keyword evidence="3" id="KW-0862">Zinc</keyword>
<evidence type="ECO:0000259" key="5">
    <source>
        <dbReference type="PROSITE" id="PS50006"/>
    </source>
</evidence>
<dbReference type="InterPro" id="IPR017907">
    <property type="entry name" value="Znf_RING_CS"/>
</dbReference>
<dbReference type="InterPro" id="IPR000253">
    <property type="entry name" value="FHA_dom"/>
</dbReference>
<name>A0AAV1HU73_9CHLO</name>
<feature type="region of interest" description="Disordered" evidence="4">
    <location>
        <begin position="137"/>
        <end position="191"/>
    </location>
</feature>
<feature type="compositionally biased region" description="Polar residues" evidence="4">
    <location>
        <begin position="465"/>
        <end position="476"/>
    </location>
</feature>
<feature type="compositionally biased region" description="Polar residues" evidence="4">
    <location>
        <begin position="363"/>
        <end position="376"/>
    </location>
</feature>
<feature type="domain" description="FHA" evidence="5">
    <location>
        <begin position="1"/>
        <end position="55"/>
    </location>
</feature>
<proteinExistence type="predicted"/>
<dbReference type="InterPro" id="IPR008984">
    <property type="entry name" value="SMAD_FHA_dom_sf"/>
</dbReference>
<evidence type="ECO:0000256" key="2">
    <source>
        <dbReference type="ARBA" id="ARBA00022771"/>
    </source>
</evidence>
<dbReference type="PROSITE" id="PS00518">
    <property type="entry name" value="ZF_RING_1"/>
    <property type="match status" value="1"/>
</dbReference>
<keyword evidence="7" id="KW-1185">Reference proteome</keyword>